<evidence type="ECO:0000256" key="2">
    <source>
        <dbReference type="SAM" id="SignalP"/>
    </source>
</evidence>
<dbReference type="Pfam" id="PF18652">
    <property type="entry name" value="Adhesin_P1_N"/>
    <property type="match status" value="1"/>
</dbReference>
<protein>
    <recommendedName>
        <fullName evidence="3">Antigen I/II N-terminal domain-containing protein</fullName>
    </recommendedName>
</protein>
<accession>A0ABT9Z7P7</accession>
<comment type="caution">
    <text evidence="4">The sequence shown here is derived from an EMBL/GenBank/DDBJ whole genome shotgun (WGS) entry which is preliminary data.</text>
</comment>
<dbReference type="RefSeq" id="WP_174879396.1">
    <property type="nucleotide sequence ID" value="NZ_CADEPK010000019.1"/>
</dbReference>
<feature type="domain" description="Antigen I/II N-terminal" evidence="3">
    <location>
        <begin position="53"/>
        <end position="134"/>
    </location>
</feature>
<keyword evidence="2" id="KW-0732">Signal</keyword>
<gene>
    <name evidence="4" type="ORF">J2S02_004174</name>
</gene>
<proteinExistence type="predicted"/>
<organism evidence="4 5">
    <name type="scientific">Metabacillus niabensis</name>
    <dbReference type="NCBI Taxonomy" id="324854"/>
    <lineage>
        <taxon>Bacteria</taxon>
        <taxon>Bacillati</taxon>
        <taxon>Bacillota</taxon>
        <taxon>Bacilli</taxon>
        <taxon>Bacillales</taxon>
        <taxon>Bacillaceae</taxon>
        <taxon>Metabacillus</taxon>
    </lineage>
</organism>
<dbReference type="InterPro" id="IPR041324">
    <property type="entry name" value="AgI/II_N"/>
</dbReference>
<keyword evidence="5" id="KW-1185">Reference proteome</keyword>
<dbReference type="EMBL" id="JAUSTZ010000012">
    <property type="protein sequence ID" value="MDQ0227827.1"/>
    <property type="molecule type" value="Genomic_DNA"/>
</dbReference>
<feature type="signal peptide" evidence="2">
    <location>
        <begin position="1"/>
        <end position="20"/>
    </location>
</feature>
<sequence length="208" mass="23410">MKKLIITFILLMMFIPTACSDNDNRTNEEKDTTQEKKEGAKQPNVDVDKGLLNVEITVPATMFEGEDIDTVISNAKKEGVKEVVKNDDGSLTYKMSKEKHKEMVEELEAEINKTIQETKKSGEYKSIKDITHNDTFSEFIVVVDRDAYENSLDGVAILGLGMSGVMYQTFNGGEPNSNKVTITIKDQTTEEVFDEIIYPDALEHDNEK</sequence>
<evidence type="ECO:0000313" key="5">
    <source>
        <dbReference type="Proteomes" id="UP001232245"/>
    </source>
</evidence>
<evidence type="ECO:0000313" key="4">
    <source>
        <dbReference type="EMBL" id="MDQ0227827.1"/>
    </source>
</evidence>
<feature type="region of interest" description="Disordered" evidence="1">
    <location>
        <begin position="20"/>
        <end position="43"/>
    </location>
</feature>
<feature type="chain" id="PRO_5045959780" description="Antigen I/II N-terminal domain-containing protein" evidence="2">
    <location>
        <begin position="21"/>
        <end position="208"/>
    </location>
</feature>
<name>A0ABT9Z7P7_9BACI</name>
<evidence type="ECO:0000256" key="1">
    <source>
        <dbReference type="SAM" id="MobiDB-lite"/>
    </source>
</evidence>
<reference evidence="4 5" key="1">
    <citation type="submission" date="2023-07" db="EMBL/GenBank/DDBJ databases">
        <title>Genomic Encyclopedia of Type Strains, Phase IV (KMG-IV): sequencing the most valuable type-strain genomes for metagenomic binning, comparative biology and taxonomic classification.</title>
        <authorList>
            <person name="Goeker M."/>
        </authorList>
    </citation>
    <scope>NUCLEOTIDE SEQUENCE [LARGE SCALE GENOMIC DNA]</scope>
    <source>
        <strain evidence="4 5">DSM 17723</strain>
    </source>
</reference>
<evidence type="ECO:0000259" key="3">
    <source>
        <dbReference type="Pfam" id="PF18652"/>
    </source>
</evidence>
<dbReference type="Proteomes" id="UP001232245">
    <property type="component" value="Unassembled WGS sequence"/>
</dbReference>
<feature type="compositionally biased region" description="Basic and acidic residues" evidence="1">
    <location>
        <begin position="22"/>
        <end position="40"/>
    </location>
</feature>